<dbReference type="InterPro" id="IPR036612">
    <property type="entry name" value="KH_dom_type_1_sf"/>
</dbReference>
<sequence>MGWRNGGLVPLLLFLGASIQTEAVFGSSPSKSPLEDEDCIVQRATHEHPVSHAGSRAMLHVDDTAELLVRTFRIKVGGDSLEFRYSGKKPNRSVLYNVSLGDSLGQVSLKLAEWHELEVSPSHLSLGRERLPFPAKVLDTGKGLRFEQAIGKGGARLKYLHKYSVRVSAPKDKDSPITVSGKAVSVCGAIKELEEPVQQDVFRQRVFLPVNILPEDLSVAIGKGGSHAANVQAKLRTKSREHPEVREWSRGF</sequence>
<dbReference type="SUPFAM" id="SSF54791">
    <property type="entry name" value="Eukaryotic type KH-domain (KH-domain type I)"/>
    <property type="match status" value="1"/>
</dbReference>
<evidence type="ECO:0000313" key="2">
    <source>
        <dbReference type="EMBL" id="ROT67135.1"/>
    </source>
</evidence>
<protein>
    <submittedName>
        <fullName evidence="2">Uncharacterized protein</fullName>
    </submittedName>
</protein>
<organism evidence="2 3">
    <name type="scientific">Penaeus vannamei</name>
    <name type="common">Whiteleg shrimp</name>
    <name type="synonym">Litopenaeus vannamei</name>
    <dbReference type="NCBI Taxonomy" id="6689"/>
    <lineage>
        <taxon>Eukaryota</taxon>
        <taxon>Metazoa</taxon>
        <taxon>Ecdysozoa</taxon>
        <taxon>Arthropoda</taxon>
        <taxon>Crustacea</taxon>
        <taxon>Multicrustacea</taxon>
        <taxon>Malacostraca</taxon>
        <taxon>Eumalacostraca</taxon>
        <taxon>Eucarida</taxon>
        <taxon>Decapoda</taxon>
        <taxon>Dendrobranchiata</taxon>
        <taxon>Penaeoidea</taxon>
        <taxon>Penaeidae</taxon>
        <taxon>Penaeus</taxon>
    </lineage>
</organism>
<dbReference type="EMBL" id="QCYY01002845">
    <property type="protein sequence ID" value="ROT67135.1"/>
    <property type="molecule type" value="Genomic_DNA"/>
</dbReference>
<feature type="signal peptide" evidence="1">
    <location>
        <begin position="1"/>
        <end position="23"/>
    </location>
</feature>
<proteinExistence type="predicted"/>
<comment type="caution">
    <text evidence="2">The sequence shown here is derived from an EMBL/GenBank/DDBJ whole genome shotgun (WGS) entry which is preliminary data.</text>
</comment>
<reference evidence="2 3" key="1">
    <citation type="submission" date="2018-04" db="EMBL/GenBank/DDBJ databases">
        <authorList>
            <person name="Zhang X."/>
            <person name="Yuan J."/>
            <person name="Li F."/>
            <person name="Xiang J."/>
        </authorList>
    </citation>
    <scope>NUCLEOTIDE SEQUENCE [LARGE SCALE GENOMIC DNA]</scope>
    <source>
        <tissue evidence="2">Muscle</tissue>
    </source>
</reference>
<keyword evidence="1" id="KW-0732">Signal</keyword>
<accession>A0A423SSH0</accession>
<gene>
    <name evidence="2" type="ORF">C7M84_014800</name>
</gene>
<evidence type="ECO:0000313" key="3">
    <source>
        <dbReference type="Proteomes" id="UP000283509"/>
    </source>
</evidence>
<keyword evidence="3" id="KW-1185">Reference proteome</keyword>
<dbReference type="GO" id="GO:0003723">
    <property type="term" value="F:RNA binding"/>
    <property type="evidence" value="ECO:0007669"/>
    <property type="project" value="InterPro"/>
</dbReference>
<feature type="chain" id="PRO_5018995129" evidence="1">
    <location>
        <begin position="24"/>
        <end position="252"/>
    </location>
</feature>
<dbReference type="OrthoDB" id="10437545at2759"/>
<name>A0A423SSH0_PENVA</name>
<dbReference type="AlphaFoldDB" id="A0A423SSH0"/>
<evidence type="ECO:0000256" key="1">
    <source>
        <dbReference type="SAM" id="SignalP"/>
    </source>
</evidence>
<reference evidence="2 3" key="2">
    <citation type="submission" date="2019-01" db="EMBL/GenBank/DDBJ databases">
        <title>The decoding of complex shrimp genome reveals the adaptation for benthos swimmer, frequently molting mechanism and breeding impact on genome.</title>
        <authorList>
            <person name="Sun Y."/>
            <person name="Gao Y."/>
            <person name="Yu Y."/>
        </authorList>
    </citation>
    <scope>NUCLEOTIDE SEQUENCE [LARGE SCALE GENOMIC DNA]</scope>
    <source>
        <tissue evidence="2">Muscle</tissue>
    </source>
</reference>
<dbReference type="Proteomes" id="UP000283509">
    <property type="component" value="Unassembled WGS sequence"/>
</dbReference>